<feature type="transmembrane region" description="Helical" evidence="7">
    <location>
        <begin position="292"/>
        <end position="309"/>
    </location>
</feature>
<evidence type="ECO:0000259" key="8">
    <source>
        <dbReference type="PROSITE" id="PS50850"/>
    </source>
</evidence>
<dbReference type="CDD" id="cd17324">
    <property type="entry name" value="MFS_NepI_like"/>
    <property type="match status" value="1"/>
</dbReference>
<dbReference type="Proteomes" id="UP000596248">
    <property type="component" value="Chromosome"/>
</dbReference>
<gene>
    <name evidence="9" type="ORF">JNE38_27245</name>
</gene>
<dbReference type="InterPro" id="IPR011701">
    <property type="entry name" value="MFS"/>
</dbReference>
<keyword evidence="3" id="KW-1003">Cell membrane</keyword>
<accession>A0ABX7FMZ6</accession>
<evidence type="ECO:0000256" key="5">
    <source>
        <dbReference type="ARBA" id="ARBA00022989"/>
    </source>
</evidence>
<feature type="transmembrane region" description="Helical" evidence="7">
    <location>
        <begin position="202"/>
        <end position="225"/>
    </location>
</feature>
<feature type="transmembrane region" description="Helical" evidence="7">
    <location>
        <begin position="7"/>
        <end position="28"/>
    </location>
</feature>
<feature type="transmembrane region" description="Helical" evidence="7">
    <location>
        <begin position="357"/>
        <end position="377"/>
    </location>
</feature>
<dbReference type="Pfam" id="PF07690">
    <property type="entry name" value="MFS_1"/>
    <property type="match status" value="1"/>
</dbReference>
<dbReference type="RefSeq" id="WP_203354181.1">
    <property type="nucleotide sequence ID" value="NZ_CP069127.1"/>
</dbReference>
<reference evidence="9 10" key="1">
    <citation type="submission" date="2021-01" db="EMBL/GenBank/DDBJ databases">
        <title>Identification of strong promoters based on the transcriptome of Brevibacillus choshinensis.</title>
        <authorList>
            <person name="Yao D."/>
            <person name="Zhang K."/>
            <person name="Wu J."/>
        </authorList>
    </citation>
    <scope>NUCLEOTIDE SEQUENCE [LARGE SCALE GENOMIC DNA]</scope>
    <source>
        <strain evidence="9 10">HPD31-SP3</strain>
    </source>
</reference>
<dbReference type="InterPro" id="IPR036259">
    <property type="entry name" value="MFS_trans_sf"/>
</dbReference>
<evidence type="ECO:0000313" key="9">
    <source>
        <dbReference type="EMBL" id="QRG67118.1"/>
    </source>
</evidence>
<feature type="transmembrane region" description="Helical" evidence="7">
    <location>
        <begin position="237"/>
        <end position="254"/>
    </location>
</feature>
<evidence type="ECO:0000256" key="7">
    <source>
        <dbReference type="SAM" id="Phobius"/>
    </source>
</evidence>
<comment type="subcellular location">
    <subcellularLocation>
        <location evidence="1">Cell membrane</location>
        <topology evidence="1">Multi-pass membrane protein</topology>
    </subcellularLocation>
</comment>
<keyword evidence="2" id="KW-0813">Transport</keyword>
<protein>
    <submittedName>
        <fullName evidence="9">MFS transporter</fullName>
    </submittedName>
</protein>
<evidence type="ECO:0000256" key="6">
    <source>
        <dbReference type="ARBA" id="ARBA00023136"/>
    </source>
</evidence>
<dbReference type="EMBL" id="CP069127">
    <property type="protein sequence ID" value="QRG67118.1"/>
    <property type="molecule type" value="Genomic_DNA"/>
</dbReference>
<feature type="transmembrane region" description="Helical" evidence="7">
    <location>
        <begin position="40"/>
        <end position="65"/>
    </location>
</feature>
<dbReference type="InterPro" id="IPR050189">
    <property type="entry name" value="MFS_Efflux_Transporters"/>
</dbReference>
<name>A0ABX7FMZ6_BRECH</name>
<dbReference type="PANTHER" id="PTHR43124">
    <property type="entry name" value="PURINE EFFLUX PUMP PBUE"/>
    <property type="match status" value="1"/>
</dbReference>
<feature type="transmembrane region" description="Helical" evidence="7">
    <location>
        <begin position="130"/>
        <end position="148"/>
    </location>
</feature>
<evidence type="ECO:0000256" key="1">
    <source>
        <dbReference type="ARBA" id="ARBA00004651"/>
    </source>
</evidence>
<evidence type="ECO:0000256" key="2">
    <source>
        <dbReference type="ARBA" id="ARBA00022448"/>
    </source>
</evidence>
<dbReference type="SUPFAM" id="SSF103473">
    <property type="entry name" value="MFS general substrate transporter"/>
    <property type="match status" value="1"/>
</dbReference>
<evidence type="ECO:0000313" key="10">
    <source>
        <dbReference type="Proteomes" id="UP000596248"/>
    </source>
</evidence>
<dbReference type="PANTHER" id="PTHR43124:SF10">
    <property type="entry name" value="PURINE EFFLUX PUMP PBUE"/>
    <property type="match status" value="1"/>
</dbReference>
<dbReference type="Gene3D" id="1.20.1250.20">
    <property type="entry name" value="MFS general substrate transporter like domains"/>
    <property type="match status" value="1"/>
</dbReference>
<feature type="transmembrane region" description="Helical" evidence="7">
    <location>
        <begin position="266"/>
        <end position="286"/>
    </location>
</feature>
<dbReference type="PROSITE" id="PS50850">
    <property type="entry name" value="MFS"/>
    <property type="match status" value="1"/>
</dbReference>
<organism evidence="9 10">
    <name type="scientific">Brevibacillus choshinensis</name>
    <dbReference type="NCBI Taxonomy" id="54911"/>
    <lineage>
        <taxon>Bacteria</taxon>
        <taxon>Bacillati</taxon>
        <taxon>Bacillota</taxon>
        <taxon>Bacilli</taxon>
        <taxon>Bacillales</taxon>
        <taxon>Paenibacillaceae</taxon>
        <taxon>Brevibacillus</taxon>
    </lineage>
</organism>
<keyword evidence="6 7" id="KW-0472">Membrane</keyword>
<feature type="domain" description="Major facilitator superfamily (MFS) profile" evidence="8">
    <location>
        <begin position="6"/>
        <end position="381"/>
    </location>
</feature>
<keyword evidence="4 7" id="KW-0812">Transmembrane</keyword>
<feature type="transmembrane region" description="Helical" evidence="7">
    <location>
        <begin position="72"/>
        <end position="91"/>
    </location>
</feature>
<feature type="transmembrane region" description="Helical" evidence="7">
    <location>
        <begin position="160"/>
        <end position="181"/>
    </location>
</feature>
<sequence length="393" mass="41303">MSKGWKIYILALISFLVGTSEYIIAGILDKISASLSISVVAAGQLITVFSLVYGLGTPVLIALTAHWERRKLLLYALGLFVLANGLAFALPGYGLFIGARILMALGAGVVVVTALTVAAKIAPQGKQASAIATVVMGFTASLIVGVPVGRMVAAAYDWKVIFGGIGALGLLAMLIISLTIPKTQGDAPIPLREQMALLKHPRIFLSLCVSFFWLGGYSLAYTYIAPYLLTVTGMNEGTLNTALLAFGIASLIGSKLGGYSADHWGVYRTLLSGMVLHIVTLLSLSIATHSPVFVFALLILWSFAAWSSGPTQQYHLVTLAPASSGIMLSLNSSVMQLSMAAGAGIGGIVVDRISLQSVTWIGGLVVAIALAIIYAVYRPSRAESVRSDSMHQA</sequence>
<evidence type="ECO:0000256" key="3">
    <source>
        <dbReference type="ARBA" id="ARBA00022475"/>
    </source>
</evidence>
<feature type="transmembrane region" description="Helical" evidence="7">
    <location>
        <begin position="316"/>
        <end position="337"/>
    </location>
</feature>
<keyword evidence="10" id="KW-1185">Reference proteome</keyword>
<proteinExistence type="predicted"/>
<keyword evidence="5 7" id="KW-1133">Transmembrane helix</keyword>
<feature type="transmembrane region" description="Helical" evidence="7">
    <location>
        <begin position="97"/>
        <end position="118"/>
    </location>
</feature>
<dbReference type="InterPro" id="IPR020846">
    <property type="entry name" value="MFS_dom"/>
</dbReference>
<evidence type="ECO:0000256" key="4">
    <source>
        <dbReference type="ARBA" id="ARBA00022692"/>
    </source>
</evidence>